<dbReference type="Gene3D" id="3.30.710.10">
    <property type="entry name" value="Potassium Channel Kv1.1, Chain A"/>
    <property type="match status" value="1"/>
</dbReference>
<dbReference type="PROSITE" id="PS50097">
    <property type="entry name" value="BTB"/>
    <property type="match status" value="1"/>
</dbReference>
<dbReference type="Pfam" id="PF00651">
    <property type="entry name" value="BTB"/>
    <property type="match status" value="1"/>
</dbReference>
<comment type="pathway">
    <text evidence="1">Protein modification; protein ubiquitination.</text>
</comment>
<dbReference type="SUPFAM" id="SSF54695">
    <property type="entry name" value="POZ domain"/>
    <property type="match status" value="1"/>
</dbReference>
<evidence type="ECO:0000313" key="4">
    <source>
        <dbReference type="Proteomes" id="UP000824469"/>
    </source>
</evidence>
<reference evidence="3 4" key="1">
    <citation type="journal article" date="2021" name="Nat. Plants">
        <title>The Taxus genome provides insights into paclitaxel biosynthesis.</title>
        <authorList>
            <person name="Xiong X."/>
            <person name="Gou J."/>
            <person name="Liao Q."/>
            <person name="Li Y."/>
            <person name="Zhou Q."/>
            <person name="Bi G."/>
            <person name="Li C."/>
            <person name="Du R."/>
            <person name="Wang X."/>
            <person name="Sun T."/>
            <person name="Guo L."/>
            <person name="Liang H."/>
            <person name="Lu P."/>
            <person name="Wu Y."/>
            <person name="Zhang Z."/>
            <person name="Ro D.K."/>
            <person name="Shang Y."/>
            <person name="Huang S."/>
            <person name="Yan J."/>
        </authorList>
    </citation>
    <scope>NUCLEOTIDE SEQUENCE [LARGE SCALE GENOMIC DNA]</scope>
    <source>
        <strain evidence="3">Ta-2019</strain>
    </source>
</reference>
<feature type="non-terminal residue" evidence="3">
    <location>
        <position position="1"/>
    </location>
</feature>
<proteinExistence type="predicted"/>
<name>A0AA38F6Y3_TAXCH</name>
<sequence>DQSEWADVILCIPDGSRFYAHRLILANKSDVFRSRLRADSGEKMSKISKEDVKGESLRLFLKFLYTAEVSDKDMQGNYKDLLKLSHTYQ</sequence>
<dbReference type="AlphaFoldDB" id="A0AA38F6Y3"/>
<evidence type="ECO:0000259" key="2">
    <source>
        <dbReference type="PROSITE" id="PS50097"/>
    </source>
</evidence>
<feature type="non-terminal residue" evidence="3">
    <location>
        <position position="89"/>
    </location>
</feature>
<accession>A0AA38F6Y3</accession>
<evidence type="ECO:0000256" key="1">
    <source>
        <dbReference type="ARBA" id="ARBA00004906"/>
    </source>
</evidence>
<feature type="domain" description="BTB" evidence="2">
    <location>
        <begin position="6"/>
        <end position="73"/>
    </location>
</feature>
<comment type="caution">
    <text evidence="3">The sequence shown here is derived from an EMBL/GenBank/DDBJ whole genome shotgun (WGS) entry which is preliminary data.</text>
</comment>
<organism evidence="3 4">
    <name type="scientific">Taxus chinensis</name>
    <name type="common">Chinese yew</name>
    <name type="synonym">Taxus wallichiana var. chinensis</name>
    <dbReference type="NCBI Taxonomy" id="29808"/>
    <lineage>
        <taxon>Eukaryota</taxon>
        <taxon>Viridiplantae</taxon>
        <taxon>Streptophyta</taxon>
        <taxon>Embryophyta</taxon>
        <taxon>Tracheophyta</taxon>
        <taxon>Spermatophyta</taxon>
        <taxon>Pinopsida</taxon>
        <taxon>Pinidae</taxon>
        <taxon>Conifers II</taxon>
        <taxon>Cupressales</taxon>
        <taxon>Taxaceae</taxon>
        <taxon>Taxus</taxon>
    </lineage>
</organism>
<dbReference type="EMBL" id="JAHRHJ020003813">
    <property type="protein sequence ID" value="KAH9290352.1"/>
    <property type="molecule type" value="Genomic_DNA"/>
</dbReference>
<dbReference type="InterPro" id="IPR000210">
    <property type="entry name" value="BTB/POZ_dom"/>
</dbReference>
<protein>
    <recommendedName>
        <fullName evidence="2">BTB domain-containing protein</fullName>
    </recommendedName>
</protein>
<keyword evidence="4" id="KW-1185">Reference proteome</keyword>
<dbReference type="InterPro" id="IPR011333">
    <property type="entry name" value="SKP1/BTB/POZ_sf"/>
</dbReference>
<gene>
    <name evidence="3" type="ORF">KI387_034469</name>
</gene>
<dbReference type="PANTHER" id="PTHR24413">
    <property type="entry name" value="SPECKLE-TYPE POZ PROTEIN"/>
    <property type="match status" value="1"/>
</dbReference>
<dbReference type="CDD" id="cd18186">
    <property type="entry name" value="BTB_POZ_ZBTB_KLHL-like"/>
    <property type="match status" value="1"/>
</dbReference>
<dbReference type="Proteomes" id="UP000824469">
    <property type="component" value="Unassembled WGS sequence"/>
</dbReference>
<evidence type="ECO:0000313" key="3">
    <source>
        <dbReference type="EMBL" id="KAH9290352.1"/>
    </source>
</evidence>